<feature type="transmembrane region" description="Helical" evidence="3">
    <location>
        <begin position="27"/>
        <end position="46"/>
    </location>
</feature>
<evidence type="ECO:0000259" key="4">
    <source>
        <dbReference type="PROSITE" id="PS50887"/>
    </source>
</evidence>
<dbReference type="InterPro" id="IPR029016">
    <property type="entry name" value="GAF-like_dom_sf"/>
</dbReference>
<dbReference type="CDD" id="cd01949">
    <property type="entry name" value="GGDEF"/>
    <property type="match status" value="1"/>
</dbReference>
<dbReference type="AlphaFoldDB" id="A0A3N5CUR2"/>
<sequence length="429" mass="47077">MEIAAQLDARSETTLGRERRVFHLTRFAIYGLQVCALAGVASAFYFEGLSRLTSLVATLVVLVAGIVINFVVDYLRRAQMVHHRRLLNDSARSQWQIEQLFALTDTLQSADTNQDAANVLKSVSRRLLPGCGGALYVFNNSRDRLDLVDSWSMPAEYIPAESLTPANCWALKRGKDHLNEPHPEALCCSHYIGEVASIEVPMLARGSVYGLLVLTDRDGECANVEKAQRIARALADTTSLALSNISLREQLRTQSLRDPMTGLYNRRYMEDALERFATMARRKDQSTAAVMIDLDNFKALNDEHGHAKGDAVLKDVATQLVGLVRPSDIVCRYGGEELLVILPECSIGEAKERAEQMRVRIKALSEIHACEISASFGVSAIGETAETAMELLSTSDNALYAAKADGKDRVRVAPPVSKQSASPKLVANA</sequence>
<evidence type="ECO:0000313" key="5">
    <source>
        <dbReference type="EMBL" id="RPF72467.1"/>
    </source>
</evidence>
<comment type="catalytic activity">
    <reaction evidence="2">
        <text>2 GTP = 3',3'-c-di-GMP + 2 diphosphate</text>
        <dbReference type="Rhea" id="RHEA:24898"/>
        <dbReference type="ChEBI" id="CHEBI:33019"/>
        <dbReference type="ChEBI" id="CHEBI:37565"/>
        <dbReference type="ChEBI" id="CHEBI:58805"/>
        <dbReference type="EC" id="2.7.7.65"/>
    </reaction>
</comment>
<evidence type="ECO:0000313" key="6">
    <source>
        <dbReference type="Proteomes" id="UP000275232"/>
    </source>
</evidence>
<dbReference type="NCBIfam" id="TIGR00254">
    <property type="entry name" value="GGDEF"/>
    <property type="match status" value="1"/>
</dbReference>
<evidence type="ECO:0000256" key="1">
    <source>
        <dbReference type="ARBA" id="ARBA00012528"/>
    </source>
</evidence>
<dbReference type="Pfam" id="PF00990">
    <property type="entry name" value="GGDEF"/>
    <property type="match status" value="1"/>
</dbReference>
<accession>A0A3N5CUR2</accession>
<dbReference type="OrthoDB" id="9812260at2"/>
<dbReference type="Gene3D" id="3.30.70.270">
    <property type="match status" value="1"/>
</dbReference>
<dbReference type="InterPro" id="IPR029787">
    <property type="entry name" value="Nucleotide_cyclase"/>
</dbReference>
<protein>
    <recommendedName>
        <fullName evidence="1">diguanylate cyclase</fullName>
        <ecNumber evidence="1">2.7.7.65</ecNumber>
    </recommendedName>
</protein>
<dbReference type="SUPFAM" id="SSF55781">
    <property type="entry name" value="GAF domain-like"/>
    <property type="match status" value="1"/>
</dbReference>
<dbReference type="PANTHER" id="PTHR45138:SF9">
    <property type="entry name" value="DIGUANYLATE CYCLASE DGCM-RELATED"/>
    <property type="match status" value="1"/>
</dbReference>
<reference evidence="5 6" key="1">
    <citation type="submission" date="2018-11" db="EMBL/GenBank/DDBJ databases">
        <title>Erythrobacter spongiae sp. nov., isolated from a marine sponge.</title>
        <authorList>
            <person name="Zhuang L."/>
            <person name="Luo L."/>
        </authorList>
    </citation>
    <scope>NUCLEOTIDE SEQUENCE [LARGE SCALE GENOMIC DNA]</scope>
    <source>
        <strain evidence="5 6">HN-E23</strain>
    </source>
</reference>
<dbReference type="GO" id="GO:1902201">
    <property type="term" value="P:negative regulation of bacterial-type flagellum-dependent cell motility"/>
    <property type="evidence" value="ECO:0007669"/>
    <property type="project" value="TreeGrafter"/>
</dbReference>
<dbReference type="SMART" id="SM00267">
    <property type="entry name" value="GGDEF"/>
    <property type="match status" value="1"/>
</dbReference>
<dbReference type="InterPro" id="IPR000160">
    <property type="entry name" value="GGDEF_dom"/>
</dbReference>
<dbReference type="PANTHER" id="PTHR45138">
    <property type="entry name" value="REGULATORY COMPONENTS OF SENSORY TRANSDUCTION SYSTEM"/>
    <property type="match status" value="1"/>
</dbReference>
<name>A0A3N5CUR2_9SPHN</name>
<dbReference type="GO" id="GO:0005886">
    <property type="term" value="C:plasma membrane"/>
    <property type="evidence" value="ECO:0007669"/>
    <property type="project" value="TreeGrafter"/>
</dbReference>
<keyword evidence="3" id="KW-0472">Membrane</keyword>
<keyword evidence="3" id="KW-0812">Transmembrane</keyword>
<dbReference type="InterPro" id="IPR043128">
    <property type="entry name" value="Rev_trsase/Diguanyl_cyclase"/>
</dbReference>
<evidence type="ECO:0000256" key="3">
    <source>
        <dbReference type="SAM" id="Phobius"/>
    </source>
</evidence>
<dbReference type="GO" id="GO:0052621">
    <property type="term" value="F:diguanylate cyclase activity"/>
    <property type="evidence" value="ECO:0007669"/>
    <property type="project" value="UniProtKB-EC"/>
</dbReference>
<evidence type="ECO:0000256" key="2">
    <source>
        <dbReference type="ARBA" id="ARBA00034247"/>
    </source>
</evidence>
<dbReference type="GO" id="GO:0043709">
    <property type="term" value="P:cell adhesion involved in single-species biofilm formation"/>
    <property type="evidence" value="ECO:0007669"/>
    <property type="project" value="TreeGrafter"/>
</dbReference>
<dbReference type="Gene3D" id="3.30.450.40">
    <property type="match status" value="1"/>
</dbReference>
<dbReference type="Proteomes" id="UP000275232">
    <property type="component" value="Unassembled WGS sequence"/>
</dbReference>
<keyword evidence="6" id="KW-1185">Reference proteome</keyword>
<feature type="domain" description="GGDEF" evidence="4">
    <location>
        <begin position="285"/>
        <end position="415"/>
    </location>
</feature>
<organism evidence="5 6">
    <name type="scientific">Aurantiacibacter spongiae</name>
    <dbReference type="NCBI Taxonomy" id="2488860"/>
    <lineage>
        <taxon>Bacteria</taxon>
        <taxon>Pseudomonadati</taxon>
        <taxon>Pseudomonadota</taxon>
        <taxon>Alphaproteobacteria</taxon>
        <taxon>Sphingomonadales</taxon>
        <taxon>Erythrobacteraceae</taxon>
        <taxon>Aurantiacibacter</taxon>
    </lineage>
</organism>
<dbReference type="EC" id="2.7.7.65" evidence="1"/>
<dbReference type="SUPFAM" id="SSF55073">
    <property type="entry name" value="Nucleotide cyclase"/>
    <property type="match status" value="1"/>
</dbReference>
<dbReference type="PROSITE" id="PS50887">
    <property type="entry name" value="GGDEF"/>
    <property type="match status" value="1"/>
</dbReference>
<gene>
    <name evidence="5" type="ORF">EG799_13150</name>
</gene>
<dbReference type="FunFam" id="3.30.70.270:FF:000001">
    <property type="entry name" value="Diguanylate cyclase domain protein"/>
    <property type="match status" value="1"/>
</dbReference>
<dbReference type="EMBL" id="RPFZ01000001">
    <property type="protein sequence ID" value="RPF72467.1"/>
    <property type="molecule type" value="Genomic_DNA"/>
</dbReference>
<keyword evidence="3" id="KW-1133">Transmembrane helix</keyword>
<feature type="transmembrane region" description="Helical" evidence="3">
    <location>
        <begin position="52"/>
        <end position="75"/>
    </location>
</feature>
<dbReference type="InterPro" id="IPR050469">
    <property type="entry name" value="Diguanylate_Cyclase"/>
</dbReference>
<dbReference type="RefSeq" id="WP_123882122.1">
    <property type="nucleotide sequence ID" value="NZ_RPFZ01000001.1"/>
</dbReference>
<proteinExistence type="predicted"/>
<comment type="caution">
    <text evidence="5">The sequence shown here is derived from an EMBL/GenBank/DDBJ whole genome shotgun (WGS) entry which is preliminary data.</text>
</comment>